<dbReference type="VEuPathDB" id="PiroplasmaDB:TOT_030000049"/>
<comment type="similarity">
    <text evidence="2">Belongs to the COX17 family.</text>
</comment>
<dbReference type="Proteomes" id="UP000003786">
    <property type="component" value="Chromosome 3"/>
</dbReference>
<feature type="binding site" evidence="8">
    <location>
        <position position="35"/>
    </location>
    <ligand>
        <name>Cu cation</name>
        <dbReference type="ChEBI" id="CHEBI:23378"/>
    </ligand>
</feature>
<dbReference type="PROSITE" id="PS51808">
    <property type="entry name" value="CHCH"/>
    <property type="match status" value="1"/>
</dbReference>
<dbReference type="GO" id="GO:0016531">
    <property type="term" value="F:copper chaperone activity"/>
    <property type="evidence" value="ECO:0007669"/>
    <property type="project" value="InterPro"/>
</dbReference>
<dbReference type="PANTHER" id="PTHR16719">
    <property type="entry name" value="CYTOCHROME C OXIDASE COPPER CHAPERONE"/>
    <property type="match status" value="1"/>
</dbReference>
<dbReference type="KEGG" id="tot:TOT_030000049"/>
<dbReference type="GO" id="GO:0005758">
    <property type="term" value="C:mitochondrial intermembrane space"/>
    <property type="evidence" value="ECO:0007669"/>
    <property type="project" value="UniProtKB-SubCell"/>
</dbReference>
<evidence type="ECO:0000313" key="10">
    <source>
        <dbReference type="EMBL" id="BAM40787.1"/>
    </source>
</evidence>
<keyword evidence="4 8" id="KW-0186">Copper</keyword>
<keyword evidence="5" id="KW-0496">Mitochondrion</keyword>
<dbReference type="PANTHER" id="PTHR16719:SF0">
    <property type="entry name" value="CYTOCHROME C OXIDASE COPPER CHAPERONE"/>
    <property type="match status" value="1"/>
</dbReference>
<evidence type="ECO:0000256" key="3">
    <source>
        <dbReference type="ARBA" id="ARBA00022723"/>
    </source>
</evidence>
<evidence type="ECO:0000256" key="4">
    <source>
        <dbReference type="ARBA" id="ARBA00023008"/>
    </source>
</evidence>
<evidence type="ECO:0000256" key="9">
    <source>
        <dbReference type="SAM" id="MobiDB-lite"/>
    </source>
</evidence>
<dbReference type="eggNOG" id="KOG3496">
    <property type="taxonomic scope" value="Eukaryota"/>
</dbReference>
<keyword evidence="11" id="KW-1185">Reference proteome</keyword>
<keyword evidence="3 8" id="KW-0479">Metal-binding</keyword>
<evidence type="ECO:0000256" key="7">
    <source>
        <dbReference type="ARBA" id="ARBA00023186"/>
    </source>
</evidence>
<reference evidence="10 11" key="1">
    <citation type="journal article" date="2012" name="MBio">
        <title>Comparative genome analysis of three eukaryotic parasites with differing abilities to transform leukocytes reveals key mediators of Theileria-induced leukocyte transformation.</title>
        <authorList>
            <person name="Hayashida K."/>
            <person name="Hara Y."/>
            <person name="Abe T."/>
            <person name="Yamasaki C."/>
            <person name="Toyoda A."/>
            <person name="Kosuge T."/>
            <person name="Suzuki Y."/>
            <person name="Sato Y."/>
            <person name="Kawashima S."/>
            <person name="Katayama T."/>
            <person name="Wakaguri H."/>
            <person name="Inoue N."/>
            <person name="Homma K."/>
            <person name="Tada-Umezaki M."/>
            <person name="Yagi Y."/>
            <person name="Fujii Y."/>
            <person name="Habara T."/>
            <person name="Kanehisa M."/>
            <person name="Watanabe H."/>
            <person name="Ito K."/>
            <person name="Gojobori T."/>
            <person name="Sugawara H."/>
            <person name="Imanishi T."/>
            <person name="Weir W."/>
            <person name="Gardner M."/>
            <person name="Pain A."/>
            <person name="Shiels B."/>
            <person name="Hattori M."/>
            <person name="Nene V."/>
            <person name="Sugimoto C."/>
        </authorList>
    </citation>
    <scope>NUCLEOTIDE SEQUENCE [LARGE SCALE GENOMIC DNA]</scope>
    <source>
        <strain evidence="10 11">Shintoku</strain>
    </source>
</reference>
<organism evidence="10 11">
    <name type="scientific">Theileria orientalis strain Shintoku</name>
    <dbReference type="NCBI Taxonomy" id="869250"/>
    <lineage>
        <taxon>Eukaryota</taxon>
        <taxon>Sar</taxon>
        <taxon>Alveolata</taxon>
        <taxon>Apicomplexa</taxon>
        <taxon>Aconoidasida</taxon>
        <taxon>Piroplasmida</taxon>
        <taxon>Theileriidae</taxon>
        <taxon>Theileria</taxon>
    </lineage>
</organism>
<evidence type="ECO:0000256" key="1">
    <source>
        <dbReference type="ARBA" id="ARBA00004569"/>
    </source>
</evidence>
<dbReference type="InterPro" id="IPR009069">
    <property type="entry name" value="Cys_alpha_HP_mot_SF"/>
</dbReference>
<sequence>MFSVWEKFTRQFCKKESCDHKSSSNQGSPGKKLPCCVCKETKEARDQCIAKNGLEKCREFVEAHNRCLRSEGFTPPLVDMTTILDAEFGSDDEDSDYVLSETSSDSDDDEKSERKLKREEKKRREREKLLQRVNDMFTDMLRQSDVSYKHPESRDKDDFMLQFHKKAPPESKISSVKQFESYLDKSSSRVFPENLQLDIRDFKSRCHQTPNAEKLEMIKNAVAVKDADPVTVKTTYKFAGTTYEVMDKVDKTSRKYSNYLKVLFFPFSPFFSKRRRSLAATSAFWMTFTPNSALLPLSLLFLSLVSTGTSIRTTTTWNPVLSATTTISRSRLFWSAPLGTSMSASSGLDVSSDSTNLITFFYSSANFALLPYTFEP</sequence>
<keyword evidence="7" id="KW-0143">Chaperone</keyword>
<evidence type="ECO:0000256" key="5">
    <source>
        <dbReference type="ARBA" id="ARBA00023128"/>
    </source>
</evidence>
<dbReference type="InterPro" id="IPR007745">
    <property type="entry name" value="Cyt_c_oxidase_Cu-chaperone"/>
</dbReference>
<proteinExistence type="inferred from homology"/>
<dbReference type="Gene3D" id="1.10.287.1130">
    <property type="entry name" value="CytochromE C oxidase copper chaperone"/>
    <property type="match status" value="1"/>
</dbReference>
<dbReference type="EMBL" id="AP011948">
    <property type="protein sequence ID" value="BAM40787.1"/>
    <property type="molecule type" value="Genomic_DNA"/>
</dbReference>
<gene>
    <name evidence="10" type="ORF">TOT_030000049</name>
</gene>
<dbReference type="SUPFAM" id="SSF47072">
    <property type="entry name" value="Cysteine alpha-hairpin motif"/>
    <property type="match status" value="1"/>
</dbReference>
<dbReference type="AlphaFoldDB" id="J4CDA2"/>
<protein>
    <submittedName>
        <fullName evidence="10">Cytochrome c oxidase copper chaperone, Dopuin</fullName>
    </submittedName>
</protein>
<dbReference type="Pfam" id="PF05051">
    <property type="entry name" value="COX17"/>
    <property type="match status" value="1"/>
</dbReference>
<dbReference type="STRING" id="869250.J4CDA2"/>
<evidence type="ECO:0000256" key="6">
    <source>
        <dbReference type="ARBA" id="ARBA00023157"/>
    </source>
</evidence>
<accession>J4CDA2</accession>
<dbReference type="RefSeq" id="XP_009691088.1">
    <property type="nucleotide sequence ID" value="XM_009692793.1"/>
</dbReference>
<evidence type="ECO:0000256" key="8">
    <source>
        <dbReference type="PIRSR" id="PIRSR607745-1"/>
    </source>
</evidence>
<dbReference type="OrthoDB" id="361777at2759"/>
<evidence type="ECO:0000256" key="2">
    <source>
        <dbReference type="ARBA" id="ARBA00009241"/>
    </source>
</evidence>
<evidence type="ECO:0000313" key="11">
    <source>
        <dbReference type="Proteomes" id="UP000003786"/>
    </source>
</evidence>
<feature type="binding site" evidence="8">
    <location>
        <position position="36"/>
    </location>
    <ligand>
        <name>Cu cation</name>
        <dbReference type="ChEBI" id="CHEBI:23378"/>
    </ligand>
</feature>
<name>J4CDA2_THEOR</name>
<feature type="region of interest" description="Disordered" evidence="9">
    <location>
        <begin position="91"/>
        <end position="126"/>
    </location>
</feature>
<keyword evidence="6" id="KW-1015">Disulfide bond</keyword>
<dbReference type="GeneID" id="20715255"/>
<dbReference type="GO" id="GO:0005507">
    <property type="term" value="F:copper ion binding"/>
    <property type="evidence" value="ECO:0007669"/>
    <property type="project" value="InterPro"/>
</dbReference>
<comment type="subcellular location">
    <subcellularLocation>
        <location evidence="1">Mitochondrion intermembrane space</location>
    </subcellularLocation>
</comment>